<gene>
    <name evidence="2" type="ORF">LCGC14_2659570</name>
</gene>
<protein>
    <submittedName>
        <fullName evidence="2">Uncharacterized protein</fullName>
    </submittedName>
</protein>
<dbReference type="EMBL" id="LAZR01046342">
    <property type="protein sequence ID" value="KKK96759.1"/>
    <property type="molecule type" value="Genomic_DNA"/>
</dbReference>
<sequence length="294" mass="31979">LEQPDSAFLTPEARQAQEAARAQAETDIELINEQIDAANAQLEGIQKSAEISNQFLESMGLPTTVAAAREDPEIRSGLNAITSALASGDPDKLDAAIDKLASVGEEKLNDLGEAFGRDRYLSTLQNSIRTQLHNLVDNRQQVEDNLLAAEDFIALEAQAQADPLWDMEIDPTPGGMGGSTVVNHMEVWLEDAFNGVMSPDQWTFAADTILGIWRSLPSVELTDEEEGPPKKDAFGNVIEPGIMTDMAETAIKELAQILGFTPEKAQDMVEAMNNALELGVKLGLLLMTGRLWIY</sequence>
<reference evidence="2" key="1">
    <citation type="journal article" date="2015" name="Nature">
        <title>Complex archaea that bridge the gap between prokaryotes and eukaryotes.</title>
        <authorList>
            <person name="Spang A."/>
            <person name="Saw J.H."/>
            <person name="Jorgensen S.L."/>
            <person name="Zaremba-Niedzwiedzka K."/>
            <person name="Martijn J."/>
            <person name="Lind A.E."/>
            <person name="van Eijk R."/>
            <person name="Schleper C."/>
            <person name="Guy L."/>
            <person name="Ettema T.J."/>
        </authorList>
    </citation>
    <scope>NUCLEOTIDE SEQUENCE</scope>
</reference>
<feature type="region of interest" description="Disordered" evidence="1">
    <location>
        <begin position="1"/>
        <end position="21"/>
    </location>
</feature>
<feature type="compositionally biased region" description="Low complexity" evidence="1">
    <location>
        <begin position="12"/>
        <end position="21"/>
    </location>
</feature>
<organism evidence="2">
    <name type="scientific">marine sediment metagenome</name>
    <dbReference type="NCBI Taxonomy" id="412755"/>
    <lineage>
        <taxon>unclassified sequences</taxon>
        <taxon>metagenomes</taxon>
        <taxon>ecological metagenomes</taxon>
    </lineage>
</organism>
<evidence type="ECO:0000256" key="1">
    <source>
        <dbReference type="SAM" id="MobiDB-lite"/>
    </source>
</evidence>
<accession>A0A0F9C2J8</accession>
<feature type="non-terminal residue" evidence="2">
    <location>
        <position position="1"/>
    </location>
</feature>
<proteinExistence type="predicted"/>
<evidence type="ECO:0000313" key="2">
    <source>
        <dbReference type="EMBL" id="KKK96759.1"/>
    </source>
</evidence>
<dbReference type="AlphaFoldDB" id="A0A0F9C2J8"/>
<comment type="caution">
    <text evidence="2">The sequence shown here is derived from an EMBL/GenBank/DDBJ whole genome shotgun (WGS) entry which is preliminary data.</text>
</comment>
<name>A0A0F9C2J8_9ZZZZ</name>